<reference evidence="1" key="1">
    <citation type="submission" date="2022-02" db="EMBL/GenBank/DDBJ databases">
        <title>Plant Genome Project.</title>
        <authorList>
            <person name="Zhang R.-G."/>
        </authorList>
    </citation>
    <scope>NUCLEOTIDE SEQUENCE</scope>
    <source>
        <strain evidence="1">AT1</strain>
    </source>
</reference>
<dbReference type="Proteomes" id="UP001062846">
    <property type="component" value="Chromosome 4"/>
</dbReference>
<evidence type="ECO:0000313" key="2">
    <source>
        <dbReference type="Proteomes" id="UP001062846"/>
    </source>
</evidence>
<accession>A0ACC0P418</accession>
<evidence type="ECO:0000313" key="1">
    <source>
        <dbReference type="EMBL" id="KAI8559478.1"/>
    </source>
</evidence>
<sequence length="158" mass="18099">MTMTPLDFSVITGLRVGGDLMPYDATTGRSAEFQRLLLGYVLRAEKEDAQYAQLLDLWKEPPKRRVEEEQMTRCFLLYMLGASLFPNRRNRVHLSFLSALRNVGEIARFDWGRIALGLWTYEVLGTYPPKTTCPDDAILPRALRLSKEYRGVKKGKAI</sequence>
<protein>
    <submittedName>
        <fullName evidence="1">Uncharacterized protein</fullName>
    </submittedName>
</protein>
<gene>
    <name evidence="1" type="ORF">RHMOL_Rhmol04G0177100</name>
</gene>
<name>A0ACC0P418_RHOML</name>
<comment type="caution">
    <text evidence="1">The sequence shown here is derived from an EMBL/GenBank/DDBJ whole genome shotgun (WGS) entry which is preliminary data.</text>
</comment>
<keyword evidence="2" id="KW-1185">Reference proteome</keyword>
<dbReference type="EMBL" id="CM046391">
    <property type="protein sequence ID" value="KAI8559478.1"/>
    <property type="molecule type" value="Genomic_DNA"/>
</dbReference>
<proteinExistence type="predicted"/>
<organism evidence="1 2">
    <name type="scientific">Rhododendron molle</name>
    <name type="common">Chinese azalea</name>
    <name type="synonym">Azalea mollis</name>
    <dbReference type="NCBI Taxonomy" id="49168"/>
    <lineage>
        <taxon>Eukaryota</taxon>
        <taxon>Viridiplantae</taxon>
        <taxon>Streptophyta</taxon>
        <taxon>Embryophyta</taxon>
        <taxon>Tracheophyta</taxon>
        <taxon>Spermatophyta</taxon>
        <taxon>Magnoliopsida</taxon>
        <taxon>eudicotyledons</taxon>
        <taxon>Gunneridae</taxon>
        <taxon>Pentapetalae</taxon>
        <taxon>asterids</taxon>
        <taxon>Ericales</taxon>
        <taxon>Ericaceae</taxon>
        <taxon>Ericoideae</taxon>
        <taxon>Rhodoreae</taxon>
        <taxon>Rhododendron</taxon>
    </lineage>
</organism>